<keyword evidence="15" id="KW-1185">Reference proteome</keyword>
<evidence type="ECO:0000259" key="13">
    <source>
        <dbReference type="Pfam" id="PF07715"/>
    </source>
</evidence>
<evidence type="ECO:0000259" key="12">
    <source>
        <dbReference type="Pfam" id="PF00593"/>
    </source>
</evidence>
<dbReference type="PANTHER" id="PTHR30069">
    <property type="entry name" value="TONB-DEPENDENT OUTER MEMBRANE RECEPTOR"/>
    <property type="match status" value="1"/>
</dbReference>
<dbReference type="PANTHER" id="PTHR30069:SF29">
    <property type="entry name" value="HEMOGLOBIN AND HEMOGLOBIN-HAPTOGLOBIN-BINDING PROTEIN 1-RELATED"/>
    <property type="match status" value="1"/>
</dbReference>
<evidence type="ECO:0000256" key="5">
    <source>
        <dbReference type="ARBA" id="ARBA00022729"/>
    </source>
</evidence>
<feature type="chain" id="PRO_5005839043" description="TonB-dependent receptor" evidence="11">
    <location>
        <begin position="20"/>
        <end position="791"/>
    </location>
</feature>
<organism evidence="14 15">
    <name type="scientific">Flavobacterium akiainvivens</name>
    <dbReference type="NCBI Taxonomy" id="1202724"/>
    <lineage>
        <taxon>Bacteria</taxon>
        <taxon>Pseudomonadati</taxon>
        <taxon>Bacteroidota</taxon>
        <taxon>Flavobacteriia</taxon>
        <taxon>Flavobacteriales</taxon>
        <taxon>Flavobacteriaceae</taxon>
        <taxon>Flavobacterium</taxon>
    </lineage>
</organism>
<dbReference type="PATRIC" id="fig|1202724.3.peg.3296"/>
<dbReference type="InterPro" id="IPR036942">
    <property type="entry name" value="Beta-barrel_TonB_sf"/>
</dbReference>
<proteinExistence type="inferred from homology"/>
<evidence type="ECO:0000256" key="4">
    <source>
        <dbReference type="ARBA" id="ARBA00022692"/>
    </source>
</evidence>
<keyword evidence="7 10" id="KW-0472">Membrane</keyword>
<comment type="subcellular location">
    <subcellularLocation>
        <location evidence="1">Cell outer membrane</location>
        <topology evidence="1">Multi-pass membrane protein</topology>
    </subcellularLocation>
</comment>
<evidence type="ECO:0000313" key="15">
    <source>
        <dbReference type="Proteomes" id="UP000037755"/>
    </source>
</evidence>
<dbReference type="InterPro" id="IPR037066">
    <property type="entry name" value="Plug_dom_sf"/>
</dbReference>
<reference evidence="14 15" key="1">
    <citation type="submission" date="2015-08" db="EMBL/GenBank/DDBJ databases">
        <title>Whole genome sequence of Flavobacterium akiainvivens IK-1T, from decaying Wikstroemia oahuensis, an endemic Hawaiian shrub.</title>
        <authorList>
            <person name="Wan X."/>
            <person name="Hou S."/>
            <person name="Saito J."/>
            <person name="Donachie S."/>
        </authorList>
    </citation>
    <scope>NUCLEOTIDE SEQUENCE [LARGE SCALE GENOMIC DNA]</scope>
    <source>
        <strain evidence="14 15">IK-1</strain>
    </source>
</reference>
<evidence type="ECO:0000313" key="14">
    <source>
        <dbReference type="EMBL" id="KOS07352.1"/>
    </source>
</evidence>
<gene>
    <name evidence="14" type="ORF">AM493_15870</name>
</gene>
<dbReference type="InterPro" id="IPR012910">
    <property type="entry name" value="Plug_dom"/>
</dbReference>
<comment type="similarity">
    <text evidence="10">Belongs to the TonB-dependent receptor family.</text>
</comment>
<dbReference type="GO" id="GO:0015344">
    <property type="term" value="F:siderophore uptake transmembrane transporter activity"/>
    <property type="evidence" value="ECO:0007669"/>
    <property type="project" value="TreeGrafter"/>
</dbReference>
<dbReference type="STRING" id="1202724.AM493_15870"/>
<comment type="caution">
    <text evidence="14">The sequence shown here is derived from an EMBL/GenBank/DDBJ whole genome shotgun (WGS) entry which is preliminary data.</text>
</comment>
<protein>
    <recommendedName>
        <fullName evidence="16">TonB-dependent receptor</fullName>
    </recommendedName>
</protein>
<evidence type="ECO:0000256" key="2">
    <source>
        <dbReference type="ARBA" id="ARBA00022448"/>
    </source>
</evidence>
<dbReference type="Pfam" id="PF13715">
    <property type="entry name" value="CarbopepD_reg_2"/>
    <property type="match status" value="1"/>
</dbReference>
<dbReference type="Gene3D" id="2.60.40.1120">
    <property type="entry name" value="Carboxypeptidase-like, regulatory domain"/>
    <property type="match status" value="1"/>
</dbReference>
<evidence type="ECO:0008006" key="16">
    <source>
        <dbReference type="Google" id="ProtNLM"/>
    </source>
</evidence>
<keyword evidence="5 11" id="KW-0732">Signal</keyword>
<dbReference type="EMBL" id="LIYD01000005">
    <property type="protein sequence ID" value="KOS07352.1"/>
    <property type="molecule type" value="Genomic_DNA"/>
</dbReference>
<dbReference type="SUPFAM" id="SSF56935">
    <property type="entry name" value="Porins"/>
    <property type="match status" value="1"/>
</dbReference>
<dbReference type="RefSeq" id="WP_054409007.1">
    <property type="nucleotide sequence ID" value="NZ_FOYA01000005.1"/>
</dbReference>
<dbReference type="InterPro" id="IPR039426">
    <property type="entry name" value="TonB-dep_rcpt-like"/>
</dbReference>
<dbReference type="Proteomes" id="UP000037755">
    <property type="component" value="Unassembled WGS sequence"/>
</dbReference>
<dbReference type="Pfam" id="PF00593">
    <property type="entry name" value="TonB_dep_Rec_b-barrel"/>
    <property type="match status" value="1"/>
</dbReference>
<dbReference type="Pfam" id="PF07715">
    <property type="entry name" value="Plug"/>
    <property type="match status" value="1"/>
</dbReference>
<keyword evidence="2" id="KW-0813">Transport</keyword>
<feature type="signal peptide" evidence="11">
    <location>
        <begin position="1"/>
        <end position="19"/>
    </location>
</feature>
<dbReference type="InterPro" id="IPR008969">
    <property type="entry name" value="CarboxyPept-like_regulatory"/>
</dbReference>
<keyword evidence="3" id="KW-1134">Transmembrane beta strand</keyword>
<dbReference type="InterPro" id="IPR000531">
    <property type="entry name" value="Beta-barrel_TonB"/>
</dbReference>
<evidence type="ECO:0000256" key="11">
    <source>
        <dbReference type="SAM" id="SignalP"/>
    </source>
</evidence>
<accession>A0A0M9VJ37</accession>
<keyword evidence="4" id="KW-0812">Transmembrane</keyword>
<keyword evidence="9" id="KW-0998">Cell outer membrane</keyword>
<sequence length="791" mass="87021">MRIFYLLMAVFATSWCAFSQHSLSGKVLTNTGVPLDGAHIHIENGHALSLPDGTYTLTGIATGSHRVVISYVGYKSLDTIVDFHKNEVLNANLNPDITQLNEVVLTEKLLNKDIAPIQKLSVQTLEKYSSGSLGDALKELPGVSALKTGTTIVKPVINGLHSSRVPVISNNVRLEDQQWGTEHAPNLDVNAAGKVSVIKGASALQYGGDAVGGLVVVEPLRVQQDTLFGKTVLTADSNGRGGTISSSLHKGAAQGWAWNAQGTFKYYGDRETPDYILSNTGNREANFSGDFGYIGESYKLTGFYSFYNATIGIATTTHIGNVTDLVRAINSGQPVVTNPFTHSINNPRQEVQHHLAKLNFEKDFEDGSALNVQYAFQQNLRKEYDLRRGSFADIPALDLTLVTHSVNADWKQETDANTFKAGVSGAAQHNDASPDTGVRPLIPTYHKYDAGAYAIASHSFGNSLTAEVGARYDFSHMDADKFYQKTRWTALGYDGVYDHFITQDFGTQWLTNPKFTFHNVSASAGVRKDFGESLSLLGNVGLAVRNPNPGELFSDGLHHSNATIELGNLGLKKEQALKASVTVQANANSFRAEVTPYINSIRDFMYLRPTGVEYTTRGAFPVYSYRQNDALLAGADLHTEWDVTSYLKHSLNAAYVHGTNTDTDEALIDMPPLTFSNTFRYTNAGWHGFFAEVRSEAVLHQTRYPNYDFYADVPINGELVPTLVNISRPPKGYHLVHLSAGRQFSIGKTQASVNVSVYNLFNTNYRDYLNRQRLYADEAGRNVQIQLKFNY</sequence>
<evidence type="ECO:0000256" key="1">
    <source>
        <dbReference type="ARBA" id="ARBA00004571"/>
    </source>
</evidence>
<dbReference type="Gene3D" id="2.170.130.10">
    <property type="entry name" value="TonB-dependent receptor, plug domain"/>
    <property type="match status" value="1"/>
</dbReference>
<evidence type="ECO:0000256" key="8">
    <source>
        <dbReference type="ARBA" id="ARBA00023170"/>
    </source>
</evidence>
<evidence type="ECO:0000256" key="10">
    <source>
        <dbReference type="RuleBase" id="RU003357"/>
    </source>
</evidence>
<evidence type="ECO:0000256" key="6">
    <source>
        <dbReference type="ARBA" id="ARBA00023077"/>
    </source>
</evidence>
<dbReference type="SUPFAM" id="SSF49464">
    <property type="entry name" value="Carboxypeptidase regulatory domain-like"/>
    <property type="match status" value="1"/>
</dbReference>
<dbReference type="GO" id="GO:0044718">
    <property type="term" value="P:siderophore transmembrane transport"/>
    <property type="evidence" value="ECO:0007669"/>
    <property type="project" value="TreeGrafter"/>
</dbReference>
<dbReference type="AlphaFoldDB" id="A0A0M9VJ37"/>
<dbReference type="GO" id="GO:0009279">
    <property type="term" value="C:cell outer membrane"/>
    <property type="evidence" value="ECO:0007669"/>
    <property type="project" value="UniProtKB-SubCell"/>
</dbReference>
<name>A0A0M9VJ37_9FLAO</name>
<keyword evidence="6 10" id="KW-0798">TonB box</keyword>
<keyword evidence="8" id="KW-0675">Receptor</keyword>
<dbReference type="OrthoDB" id="9795928at2"/>
<dbReference type="Gene3D" id="2.40.170.20">
    <property type="entry name" value="TonB-dependent receptor, beta-barrel domain"/>
    <property type="match status" value="1"/>
</dbReference>
<feature type="domain" description="TonB-dependent receptor plug" evidence="13">
    <location>
        <begin position="115"/>
        <end position="213"/>
    </location>
</feature>
<evidence type="ECO:0000256" key="9">
    <source>
        <dbReference type="ARBA" id="ARBA00023237"/>
    </source>
</evidence>
<evidence type="ECO:0000256" key="3">
    <source>
        <dbReference type="ARBA" id="ARBA00022452"/>
    </source>
</evidence>
<evidence type="ECO:0000256" key="7">
    <source>
        <dbReference type="ARBA" id="ARBA00023136"/>
    </source>
</evidence>
<feature type="domain" description="TonB-dependent receptor-like beta-barrel" evidence="12">
    <location>
        <begin position="292"/>
        <end position="760"/>
    </location>
</feature>